<reference evidence="2" key="1">
    <citation type="journal article" date="2014" name="Front. Microbiol.">
        <title>High frequency of phylogenetically diverse reductive dehalogenase-homologous genes in deep subseafloor sedimentary metagenomes.</title>
        <authorList>
            <person name="Kawai M."/>
            <person name="Futagami T."/>
            <person name="Toyoda A."/>
            <person name="Takaki Y."/>
            <person name="Nishi S."/>
            <person name="Hori S."/>
            <person name="Arai W."/>
            <person name="Tsubouchi T."/>
            <person name="Morono Y."/>
            <person name="Uchiyama I."/>
            <person name="Ito T."/>
            <person name="Fujiyama A."/>
            <person name="Inagaki F."/>
            <person name="Takami H."/>
        </authorList>
    </citation>
    <scope>NUCLEOTIDE SEQUENCE</scope>
    <source>
        <strain evidence="2">Expedition CK06-06</strain>
    </source>
</reference>
<dbReference type="AlphaFoldDB" id="X1R2D2"/>
<name>X1R2D2_9ZZZZ</name>
<organism evidence="2">
    <name type="scientific">marine sediment metagenome</name>
    <dbReference type="NCBI Taxonomy" id="412755"/>
    <lineage>
        <taxon>unclassified sequences</taxon>
        <taxon>metagenomes</taxon>
        <taxon>ecological metagenomes</taxon>
    </lineage>
</organism>
<accession>X1R2D2</accession>
<proteinExistence type="predicted"/>
<comment type="caution">
    <text evidence="2">The sequence shown here is derived from an EMBL/GenBank/DDBJ whole genome shotgun (WGS) entry which is preliminary data.</text>
</comment>
<gene>
    <name evidence="2" type="ORF">S12H4_15932</name>
</gene>
<sequence length="163" mass="18887">MKGLIQIINIRIVSEYYQKGYTPIPLKNNSKFPIIKWKQYQSERASLKETLHWFVEFKEPNLGLVTGRELIVIDLDDIEKLPELKKILPEIDSTTRVKTKRPGYHFYFSNDGHKIRSADNLFSLEKVNLFLLVARDQVNYKYALISHSLLASFCSPLLSVSLG</sequence>
<protein>
    <recommendedName>
        <fullName evidence="1">DNA primase/polymerase bifunctional N-terminal domain-containing protein</fullName>
    </recommendedName>
</protein>
<dbReference type="EMBL" id="BARW01007685">
    <property type="protein sequence ID" value="GAI74917.1"/>
    <property type="molecule type" value="Genomic_DNA"/>
</dbReference>
<feature type="domain" description="DNA primase/polymerase bifunctional N-terminal" evidence="1">
    <location>
        <begin position="15"/>
        <end position="113"/>
    </location>
</feature>
<dbReference type="InterPro" id="IPR015330">
    <property type="entry name" value="DNA_primase/pol_bifunc_N"/>
</dbReference>
<dbReference type="Pfam" id="PF09250">
    <property type="entry name" value="Prim-Pol"/>
    <property type="match status" value="1"/>
</dbReference>
<dbReference type="Gene3D" id="3.30.720.160">
    <property type="entry name" value="Bifunctional DNA primase/polymerase, N-terminal"/>
    <property type="match status" value="1"/>
</dbReference>
<evidence type="ECO:0000313" key="2">
    <source>
        <dbReference type="EMBL" id="GAI74917.1"/>
    </source>
</evidence>
<evidence type="ECO:0000259" key="1">
    <source>
        <dbReference type="Pfam" id="PF09250"/>
    </source>
</evidence>
<dbReference type="SUPFAM" id="SSF56747">
    <property type="entry name" value="Prim-pol domain"/>
    <property type="match status" value="1"/>
</dbReference>